<dbReference type="Proteomes" id="UP000772434">
    <property type="component" value="Unassembled WGS sequence"/>
</dbReference>
<keyword evidence="1" id="KW-0472">Membrane</keyword>
<dbReference type="AlphaFoldDB" id="A0A9P5TZC1"/>
<sequence length="306" mass="33381">MFLITTIFIGTFLEVLVYGAYVATFIRHVQILVLRWRKLPPKTFIYLSTASFLLFVIATVAIVGDLVFTASVFKSPIEPIDLSGYDAFLLYRSYIIYNSRLCVVALPLMVFVIECGIGIWSIISLSQKSNVDPWADHPPNLTLAETVFGFISGAVNVMCTKSKGLIIACMWRSHHQLLAAGIAPNLQPSAYVQVGAIIINSAAINLIWWLCVFVTSIISSLMYEVFAAPFSCVTALIFSTIIVSASRPSSKSSALVSFPPLGFPHDSMPSNLLMGLSADNMLEAGIQPAEVSSQERSNNGVSPNEE</sequence>
<keyword evidence="1" id="KW-1133">Transmembrane helix</keyword>
<organism evidence="2 3">
    <name type="scientific">Rhodocollybia butyracea</name>
    <dbReference type="NCBI Taxonomy" id="206335"/>
    <lineage>
        <taxon>Eukaryota</taxon>
        <taxon>Fungi</taxon>
        <taxon>Dikarya</taxon>
        <taxon>Basidiomycota</taxon>
        <taxon>Agaricomycotina</taxon>
        <taxon>Agaricomycetes</taxon>
        <taxon>Agaricomycetidae</taxon>
        <taxon>Agaricales</taxon>
        <taxon>Marasmiineae</taxon>
        <taxon>Omphalotaceae</taxon>
        <taxon>Rhodocollybia</taxon>
    </lineage>
</organism>
<comment type="caution">
    <text evidence="2">The sequence shown here is derived from an EMBL/GenBank/DDBJ whole genome shotgun (WGS) entry which is preliminary data.</text>
</comment>
<gene>
    <name evidence="2" type="ORF">BDP27DRAFT_1429803</name>
</gene>
<proteinExistence type="predicted"/>
<evidence type="ECO:0000313" key="2">
    <source>
        <dbReference type="EMBL" id="KAF9060691.1"/>
    </source>
</evidence>
<reference evidence="2" key="1">
    <citation type="submission" date="2020-11" db="EMBL/GenBank/DDBJ databases">
        <authorList>
            <consortium name="DOE Joint Genome Institute"/>
            <person name="Ahrendt S."/>
            <person name="Riley R."/>
            <person name="Andreopoulos W."/>
            <person name="Labutti K."/>
            <person name="Pangilinan J."/>
            <person name="Ruiz-Duenas F.J."/>
            <person name="Barrasa J.M."/>
            <person name="Sanchez-Garcia M."/>
            <person name="Camarero S."/>
            <person name="Miyauchi S."/>
            <person name="Serrano A."/>
            <person name="Linde D."/>
            <person name="Babiker R."/>
            <person name="Drula E."/>
            <person name="Ayuso-Fernandez I."/>
            <person name="Pacheco R."/>
            <person name="Padilla G."/>
            <person name="Ferreira P."/>
            <person name="Barriuso J."/>
            <person name="Kellner H."/>
            <person name="Castanera R."/>
            <person name="Alfaro M."/>
            <person name="Ramirez L."/>
            <person name="Pisabarro A.G."/>
            <person name="Kuo A."/>
            <person name="Tritt A."/>
            <person name="Lipzen A."/>
            <person name="He G."/>
            <person name="Yan M."/>
            <person name="Ng V."/>
            <person name="Cullen D."/>
            <person name="Martin F."/>
            <person name="Rosso M.-N."/>
            <person name="Henrissat B."/>
            <person name="Hibbett D."/>
            <person name="Martinez A.T."/>
            <person name="Grigoriev I.V."/>
        </authorList>
    </citation>
    <scope>NUCLEOTIDE SEQUENCE</scope>
    <source>
        <strain evidence="2">AH 40177</strain>
    </source>
</reference>
<keyword evidence="3" id="KW-1185">Reference proteome</keyword>
<feature type="transmembrane region" description="Helical" evidence="1">
    <location>
        <begin position="43"/>
        <end position="68"/>
    </location>
</feature>
<feature type="transmembrane region" description="Helical" evidence="1">
    <location>
        <begin position="101"/>
        <end position="123"/>
    </location>
</feature>
<dbReference type="OrthoDB" id="2751465at2759"/>
<evidence type="ECO:0000313" key="3">
    <source>
        <dbReference type="Proteomes" id="UP000772434"/>
    </source>
</evidence>
<dbReference type="EMBL" id="JADNRY010000232">
    <property type="protein sequence ID" value="KAF9060691.1"/>
    <property type="molecule type" value="Genomic_DNA"/>
</dbReference>
<keyword evidence="1" id="KW-0812">Transmembrane</keyword>
<feature type="transmembrane region" description="Helical" evidence="1">
    <location>
        <begin position="190"/>
        <end position="219"/>
    </location>
</feature>
<feature type="transmembrane region" description="Helical" evidence="1">
    <location>
        <begin position="225"/>
        <end position="245"/>
    </location>
</feature>
<accession>A0A9P5TZC1</accession>
<name>A0A9P5TZC1_9AGAR</name>
<evidence type="ECO:0000256" key="1">
    <source>
        <dbReference type="SAM" id="Phobius"/>
    </source>
</evidence>
<protein>
    <submittedName>
        <fullName evidence="2">Uncharacterized protein</fullName>
    </submittedName>
</protein>